<reference evidence="2" key="1">
    <citation type="submission" date="2015-12" db="EMBL/GenBank/DDBJ databases">
        <authorList>
            <person name="Bansal K."/>
            <person name="Midha S."/>
            <person name="Patil P.B."/>
        </authorList>
    </citation>
    <scope>NUCLEOTIDE SEQUENCE</scope>
    <source>
        <strain evidence="2">LMG867</strain>
    </source>
</reference>
<keyword evidence="1" id="KW-1133">Transmembrane helix</keyword>
<feature type="transmembrane region" description="Helical" evidence="1">
    <location>
        <begin position="16"/>
        <end position="33"/>
    </location>
</feature>
<dbReference type="EMBL" id="LOKL01000125">
    <property type="protein sequence ID" value="MBZ3925395.1"/>
    <property type="molecule type" value="Genomic_DNA"/>
</dbReference>
<accession>A0AAW4RPG9</accession>
<keyword evidence="1" id="KW-0472">Membrane</keyword>
<organism evidence="2 3">
    <name type="scientific">Xanthomonas citri pv. sesbaniae</name>
    <dbReference type="NCBI Taxonomy" id="473425"/>
    <lineage>
        <taxon>Bacteria</taxon>
        <taxon>Pseudomonadati</taxon>
        <taxon>Pseudomonadota</taxon>
        <taxon>Gammaproteobacteria</taxon>
        <taxon>Lysobacterales</taxon>
        <taxon>Lysobacteraceae</taxon>
        <taxon>Xanthomonas</taxon>
    </lineage>
</organism>
<dbReference type="AlphaFoldDB" id="A0AAW4RPG9"/>
<proteinExistence type="predicted"/>
<gene>
    <name evidence="2" type="ORF">Xseb_01365</name>
</gene>
<sequence length="66" mass="7129">MVLGGQRLVGLPQGDLQLLYLVLVPALFLLALVSDGDPVVLKGFPGMLVLLLQRLGMTFVRVGRKL</sequence>
<dbReference type="Proteomes" id="UP000825388">
    <property type="component" value="Unassembled WGS sequence"/>
</dbReference>
<name>A0AAW4RPG9_XANCI</name>
<comment type="caution">
    <text evidence="2">The sequence shown here is derived from an EMBL/GenBank/DDBJ whole genome shotgun (WGS) entry which is preliminary data.</text>
</comment>
<protein>
    <submittedName>
        <fullName evidence="2">Uncharacterized protein</fullName>
    </submittedName>
</protein>
<evidence type="ECO:0000313" key="3">
    <source>
        <dbReference type="Proteomes" id="UP000825388"/>
    </source>
</evidence>
<evidence type="ECO:0000313" key="2">
    <source>
        <dbReference type="EMBL" id="MBZ3925395.1"/>
    </source>
</evidence>
<keyword evidence="1" id="KW-0812">Transmembrane</keyword>
<evidence type="ECO:0000256" key="1">
    <source>
        <dbReference type="SAM" id="Phobius"/>
    </source>
</evidence>